<dbReference type="Gene3D" id="1.10.150.50">
    <property type="entry name" value="Transcription Factor, Ets-1"/>
    <property type="match status" value="1"/>
</dbReference>
<evidence type="ECO:0000313" key="4">
    <source>
        <dbReference type="Proteomes" id="UP000244722"/>
    </source>
</evidence>
<dbReference type="PROSITE" id="PS50105">
    <property type="entry name" value="SAM_DOMAIN"/>
    <property type="match status" value="1"/>
</dbReference>
<feature type="region of interest" description="Disordered" evidence="1">
    <location>
        <begin position="303"/>
        <end position="598"/>
    </location>
</feature>
<reference evidence="3 4" key="1">
    <citation type="submission" date="2017-04" db="EMBL/GenBank/DDBJ databases">
        <title>Draft genome sequence of Tuber borchii Vittad., a whitish edible truffle.</title>
        <authorList>
            <consortium name="DOE Joint Genome Institute"/>
            <person name="Murat C."/>
            <person name="Kuo A."/>
            <person name="Barry K.W."/>
            <person name="Clum A."/>
            <person name="Dockter R.B."/>
            <person name="Fauchery L."/>
            <person name="Iotti M."/>
            <person name="Kohler A."/>
            <person name="Labutti K."/>
            <person name="Lindquist E.A."/>
            <person name="Lipzen A."/>
            <person name="Ohm R.A."/>
            <person name="Wang M."/>
            <person name="Grigoriev I.V."/>
            <person name="Zambonelli A."/>
            <person name="Martin F.M."/>
        </authorList>
    </citation>
    <scope>NUCLEOTIDE SEQUENCE [LARGE SCALE GENOMIC DNA]</scope>
    <source>
        <strain evidence="3 4">Tbo3840</strain>
    </source>
</reference>
<feature type="compositionally biased region" description="Polar residues" evidence="1">
    <location>
        <begin position="361"/>
        <end position="376"/>
    </location>
</feature>
<evidence type="ECO:0000256" key="1">
    <source>
        <dbReference type="SAM" id="MobiDB-lite"/>
    </source>
</evidence>
<gene>
    <name evidence="3" type="ORF">B9Z19DRAFT_1095478</name>
</gene>
<dbReference type="InterPro" id="IPR018465">
    <property type="entry name" value="Scm3/HJURP"/>
</dbReference>
<dbReference type="Gene3D" id="1.10.20.10">
    <property type="entry name" value="Histone, subunit A"/>
    <property type="match status" value="1"/>
</dbReference>
<dbReference type="GO" id="GO:0042393">
    <property type="term" value="F:histone binding"/>
    <property type="evidence" value="ECO:0007669"/>
    <property type="project" value="InterPro"/>
</dbReference>
<proteinExistence type="predicted"/>
<dbReference type="InterPro" id="IPR009072">
    <property type="entry name" value="Histone-fold"/>
</dbReference>
<protein>
    <recommendedName>
        <fullName evidence="2">SAM domain-containing protein</fullName>
    </recommendedName>
</protein>
<feature type="compositionally biased region" description="Low complexity" evidence="1">
    <location>
        <begin position="387"/>
        <end position="403"/>
    </location>
</feature>
<dbReference type="GO" id="GO:0046982">
    <property type="term" value="F:protein heterodimerization activity"/>
    <property type="evidence" value="ECO:0007669"/>
    <property type="project" value="InterPro"/>
</dbReference>
<dbReference type="AlphaFoldDB" id="A0A2T6ZCN6"/>
<feature type="compositionally biased region" description="Low complexity" evidence="1">
    <location>
        <begin position="335"/>
        <end position="348"/>
    </location>
</feature>
<feature type="compositionally biased region" description="Low complexity" evidence="1">
    <location>
        <begin position="471"/>
        <end position="480"/>
    </location>
</feature>
<accession>A0A2T6ZCN6</accession>
<dbReference type="InterPro" id="IPR001660">
    <property type="entry name" value="SAM"/>
</dbReference>
<evidence type="ECO:0000259" key="2">
    <source>
        <dbReference type="PROSITE" id="PS50105"/>
    </source>
</evidence>
<dbReference type="SUPFAM" id="SSF47769">
    <property type="entry name" value="SAM/Pointed domain"/>
    <property type="match status" value="1"/>
</dbReference>
<organism evidence="3 4">
    <name type="scientific">Tuber borchii</name>
    <name type="common">White truffle</name>
    <dbReference type="NCBI Taxonomy" id="42251"/>
    <lineage>
        <taxon>Eukaryota</taxon>
        <taxon>Fungi</taxon>
        <taxon>Dikarya</taxon>
        <taxon>Ascomycota</taxon>
        <taxon>Pezizomycotina</taxon>
        <taxon>Pezizomycetes</taxon>
        <taxon>Pezizales</taxon>
        <taxon>Tuberaceae</taxon>
        <taxon>Tuber</taxon>
    </lineage>
</organism>
<dbReference type="STRING" id="42251.A0A2T6ZCN6"/>
<dbReference type="Proteomes" id="UP000244722">
    <property type="component" value="Unassembled WGS sequence"/>
</dbReference>
<name>A0A2T6ZCN6_TUBBO</name>
<sequence>TPPPPPPPRPRKPKLRRKILAPPPLTPAERAAAEAHLATQRLASQSRLKDAWESIFERYSQDFDGVADEIDTLTGEMIVSLEAVPGEEGKEGEWIDEECLECKDRDELDDSFCRSCGGGGDGGRGIFSTPFGASIVTPAKTPRSSPPEIVPLPLPLPKAKAADPKDWLVGDVSEWMCALIGLSPDEVVDLRERVVGSGVTGGYLLKRLRFDDLKEILGIASFSKRMELWNEVLKLRGAFTSGRGGGGIVDSSPCLPMPVSVVGSLEGDIDADTPTHAGRGKPLAKGGKGKKKVMVVGLVSPRMASAGASDTPKQKWRGNAEGASPGLGSLDRTPDTISTTIATATPTRSIKHQGKAKKLPSPTTSIASTSRPTAKQQHSKRQESPDIITTSTPASSTTTTIKTPKQKPKPKAATPLVSAVARTPLPPRTPASNTNPWAPPPPASDPFYSPIWNDEHPDGTPAKFPSSEMRLPLTLPLEPKLTPKPQPTPATATTKNEAKRKRRSVSTTAAATTNTTTTTRPRPTSTSIRKPRPFLTPAPPKRKRSSSTTSATIGWTTDAKKRQKLSGRSFLKFGSGEDELSSGGSSPAERGSLRQKKGIIVDRESVEAGAAEKVHKCCGRGFCFGCLDLEGEEDDLV</sequence>
<dbReference type="GO" id="GO:0005634">
    <property type="term" value="C:nucleus"/>
    <property type="evidence" value="ECO:0007669"/>
    <property type="project" value="InterPro"/>
</dbReference>
<dbReference type="OrthoDB" id="2420608at2759"/>
<feature type="non-terminal residue" evidence="3">
    <location>
        <position position="1"/>
    </location>
</feature>
<dbReference type="Pfam" id="PF10384">
    <property type="entry name" value="Scm3"/>
    <property type="match status" value="1"/>
</dbReference>
<comment type="caution">
    <text evidence="3">The sequence shown here is derived from an EMBL/GenBank/DDBJ whole genome shotgun (WGS) entry which is preliminary data.</text>
</comment>
<feature type="region of interest" description="Disordered" evidence="1">
    <location>
        <begin position="270"/>
        <end position="291"/>
    </location>
</feature>
<dbReference type="EMBL" id="NESQ01000395">
    <property type="protein sequence ID" value="PUU73261.1"/>
    <property type="molecule type" value="Genomic_DNA"/>
</dbReference>
<feature type="compositionally biased region" description="Low complexity" evidence="1">
    <location>
        <begin position="505"/>
        <end position="528"/>
    </location>
</feature>
<feature type="domain" description="SAM" evidence="2">
    <location>
        <begin position="167"/>
        <end position="238"/>
    </location>
</feature>
<dbReference type="InterPro" id="IPR013761">
    <property type="entry name" value="SAM/pointed_sf"/>
</dbReference>
<evidence type="ECO:0000313" key="3">
    <source>
        <dbReference type="EMBL" id="PUU73261.1"/>
    </source>
</evidence>
<keyword evidence="4" id="KW-1185">Reference proteome</keyword>
<feature type="compositionally biased region" description="Basic residues" evidence="1">
    <location>
        <begin position="349"/>
        <end position="358"/>
    </location>
</feature>